<reference evidence="3" key="2">
    <citation type="journal article" date="2023" name="IMA Fungus">
        <title>Comparative genomic study of the Penicillium genus elucidates a diverse pangenome and 15 lateral gene transfer events.</title>
        <authorList>
            <person name="Petersen C."/>
            <person name="Sorensen T."/>
            <person name="Nielsen M.R."/>
            <person name="Sondergaard T.E."/>
            <person name="Sorensen J.L."/>
            <person name="Fitzpatrick D.A."/>
            <person name="Frisvad J.C."/>
            <person name="Nielsen K.L."/>
        </authorList>
    </citation>
    <scope>NUCLEOTIDE SEQUENCE</scope>
    <source>
        <strain evidence="3">IBT 15544</strain>
    </source>
</reference>
<dbReference type="RefSeq" id="XP_058312145.1">
    <property type="nucleotide sequence ID" value="XM_058449801.1"/>
</dbReference>
<dbReference type="EMBL" id="JAPQKR010000005">
    <property type="protein sequence ID" value="KAJ5216332.1"/>
    <property type="molecule type" value="Genomic_DNA"/>
</dbReference>
<evidence type="ECO:0000313" key="4">
    <source>
        <dbReference type="Proteomes" id="UP001150904"/>
    </source>
</evidence>
<keyword evidence="2" id="KW-0732">Signal</keyword>
<keyword evidence="4" id="KW-1185">Reference proteome</keyword>
<organism evidence="3 4">
    <name type="scientific">Penicillium cinerascens</name>
    <dbReference type="NCBI Taxonomy" id="70096"/>
    <lineage>
        <taxon>Eukaryota</taxon>
        <taxon>Fungi</taxon>
        <taxon>Dikarya</taxon>
        <taxon>Ascomycota</taxon>
        <taxon>Pezizomycotina</taxon>
        <taxon>Eurotiomycetes</taxon>
        <taxon>Eurotiomycetidae</taxon>
        <taxon>Eurotiales</taxon>
        <taxon>Aspergillaceae</taxon>
        <taxon>Penicillium</taxon>
    </lineage>
</organism>
<reference evidence="3" key="1">
    <citation type="submission" date="2022-12" db="EMBL/GenBank/DDBJ databases">
        <authorList>
            <person name="Petersen C."/>
        </authorList>
    </citation>
    <scope>NUCLEOTIDE SEQUENCE</scope>
    <source>
        <strain evidence="3">IBT 15544</strain>
    </source>
</reference>
<gene>
    <name evidence="3" type="ORF">N7498_002739</name>
</gene>
<comment type="caution">
    <text evidence="3">The sequence shown here is derived from an EMBL/GenBank/DDBJ whole genome shotgun (WGS) entry which is preliminary data.</text>
</comment>
<name>A0A9W9TB67_9EURO</name>
<dbReference type="GeneID" id="83177102"/>
<feature type="compositionally biased region" description="Polar residues" evidence="1">
    <location>
        <begin position="29"/>
        <end position="85"/>
    </location>
</feature>
<feature type="compositionally biased region" description="Low complexity" evidence="1">
    <location>
        <begin position="152"/>
        <end position="163"/>
    </location>
</feature>
<feature type="region of interest" description="Disordered" evidence="1">
    <location>
        <begin position="29"/>
        <end position="163"/>
    </location>
</feature>
<accession>A0A9W9TB67</accession>
<feature type="chain" id="PRO_5040916025" evidence="2">
    <location>
        <begin position="22"/>
        <end position="163"/>
    </location>
</feature>
<evidence type="ECO:0000313" key="3">
    <source>
        <dbReference type="EMBL" id="KAJ5216332.1"/>
    </source>
</evidence>
<dbReference type="OrthoDB" id="10631202at2759"/>
<feature type="compositionally biased region" description="Low complexity" evidence="1">
    <location>
        <begin position="86"/>
        <end position="110"/>
    </location>
</feature>
<proteinExistence type="predicted"/>
<evidence type="ECO:0000256" key="1">
    <source>
        <dbReference type="SAM" id="MobiDB-lite"/>
    </source>
</evidence>
<sequence>MYFKQILVTSLLALLSGSVVAHGQYGAVPSQSMAPESSTGHNSSMASQSSNTTAGTSSMARTSSVQSNSTAGTSSMARTSSMAPNSTTTTSGSYTSTPSTLSSSMRPTSSNATSSDSGVLGGLLDNKKLNLRAEPGPMDEFTRAMPSGDYSQPAAQPAAYPTN</sequence>
<dbReference type="Proteomes" id="UP001150904">
    <property type="component" value="Unassembled WGS sequence"/>
</dbReference>
<dbReference type="AlphaFoldDB" id="A0A9W9TB67"/>
<evidence type="ECO:0000256" key="2">
    <source>
        <dbReference type="SAM" id="SignalP"/>
    </source>
</evidence>
<feature type="signal peptide" evidence="2">
    <location>
        <begin position="1"/>
        <end position="21"/>
    </location>
</feature>
<protein>
    <submittedName>
        <fullName evidence="3">Uncharacterized protein</fullName>
    </submittedName>
</protein>